<dbReference type="SUPFAM" id="SSF49899">
    <property type="entry name" value="Concanavalin A-like lectins/glucanases"/>
    <property type="match status" value="1"/>
</dbReference>
<dbReference type="Proteomes" id="UP000297716">
    <property type="component" value="Unassembled WGS sequence"/>
</dbReference>
<protein>
    <recommendedName>
        <fullName evidence="6">GH16 domain-containing protein</fullName>
    </recommendedName>
</protein>
<comment type="caution">
    <text evidence="4">The sequence shown here is derived from an EMBL/GenBank/DDBJ whole genome shotgun (WGS) entry which is preliminary data.</text>
</comment>
<feature type="domain" description="GH16" evidence="3">
    <location>
        <begin position="7"/>
        <end position="278"/>
    </location>
</feature>
<evidence type="ECO:0000313" key="5">
    <source>
        <dbReference type="Proteomes" id="UP000297716"/>
    </source>
</evidence>
<gene>
    <name evidence="4" type="ORF">E0Z10_g4277</name>
</gene>
<organism evidence="4 5">
    <name type="scientific">Xylaria hypoxylon</name>
    <dbReference type="NCBI Taxonomy" id="37992"/>
    <lineage>
        <taxon>Eukaryota</taxon>
        <taxon>Fungi</taxon>
        <taxon>Dikarya</taxon>
        <taxon>Ascomycota</taxon>
        <taxon>Pezizomycotina</taxon>
        <taxon>Sordariomycetes</taxon>
        <taxon>Xylariomycetidae</taxon>
        <taxon>Xylariales</taxon>
        <taxon>Xylariaceae</taxon>
        <taxon>Xylaria</taxon>
    </lineage>
</organism>
<evidence type="ECO:0000259" key="2">
    <source>
        <dbReference type="PROSITE" id="PS51212"/>
    </source>
</evidence>
<accession>A0A4Z0Z4J6</accession>
<dbReference type="AlphaFoldDB" id="A0A4Z0Z4J6"/>
<feature type="region of interest" description="Disordered" evidence="1">
    <location>
        <begin position="283"/>
        <end position="309"/>
    </location>
</feature>
<dbReference type="PROSITE" id="PS51212">
    <property type="entry name" value="WSC"/>
    <property type="match status" value="1"/>
</dbReference>
<keyword evidence="5" id="KW-1185">Reference proteome</keyword>
<dbReference type="GO" id="GO:0004553">
    <property type="term" value="F:hydrolase activity, hydrolyzing O-glycosyl compounds"/>
    <property type="evidence" value="ECO:0007669"/>
    <property type="project" value="InterPro"/>
</dbReference>
<dbReference type="SMART" id="SM00321">
    <property type="entry name" value="WSC"/>
    <property type="match status" value="1"/>
</dbReference>
<dbReference type="GO" id="GO:0009251">
    <property type="term" value="P:glucan catabolic process"/>
    <property type="evidence" value="ECO:0007669"/>
    <property type="project" value="TreeGrafter"/>
</dbReference>
<dbReference type="Pfam" id="PF26113">
    <property type="entry name" value="GH16_XgeA"/>
    <property type="match status" value="2"/>
</dbReference>
<dbReference type="InterPro" id="IPR002889">
    <property type="entry name" value="WSC_carb-bd"/>
</dbReference>
<dbReference type="PANTHER" id="PTHR10963:SF24">
    <property type="entry name" value="GLYCOSIDASE C21B10.07-RELATED"/>
    <property type="match status" value="1"/>
</dbReference>
<dbReference type="InterPro" id="IPR000757">
    <property type="entry name" value="Beta-glucanase-like"/>
</dbReference>
<dbReference type="InterPro" id="IPR013320">
    <property type="entry name" value="ConA-like_dom_sf"/>
</dbReference>
<dbReference type="Gene3D" id="2.60.120.200">
    <property type="match status" value="2"/>
</dbReference>
<name>A0A4Z0Z4J6_9PEZI</name>
<proteinExistence type="predicted"/>
<evidence type="ECO:0000259" key="3">
    <source>
        <dbReference type="PROSITE" id="PS51762"/>
    </source>
</evidence>
<dbReference type="EMBL" id="SKBN01000066">
    <property type="protein sequence ID" value="TGJ84506.1"/>
    <property type="molecule type" value="Genomic_DNA"/>
</dbReference>
<reference evidence="4 5" key="1">
    <citation type="submission" date="2019-03" db="EMBL/GenBank/DDBJ databases">
        <title>Draft genome sequence of Xylaria hypoxylon DSM 108379, a ubiquitous saprotrophic-parasitic fungi on hardwood.</title>
        <authorList>
            <person name="Buettner E."/>
            <person name="Leonhardt S."/>
            <person name="Gebauer A.M."/>
            <person name="Liers C."/>
            <person name="Hofrichter M."/>
            <person name="Kellner H."/>
        </authorList>
    </citation>
    <scope>NUCLEOTIDE SEQUENCE [LARGE SCALE GENOMIC DNA]</scope>
    <source>
        <strain evidence="4 5">DSM 108379</strain>
    </source>
</reference>
<feature type="compositionally biased region" description="Low complexity" evidence="1">
    <location>
        <begin position="283"/>
        <end position="299"/>
    </location>
</feature>
<evidence type="ECO:0008006" key="6">
    <source>
        <dbReference type="Google" id="ProtNLM"/>
    </source>
</evidence>
<dbReference type="Pfam" id="PF01822">
    <property type="entry name" value="WSC"/>
    <property type="match status" value="1"/>
</dbReference>
<dbReference type="OrthoDB" id="192832at2759"/>
<dbReference type="PROSITE" id="PS51762">
    <property type="entry name" value="GH16_2"/>
    <property type="match status" value="1"/>
</dbReference>
<dbReference type="PANTHER" id="PTHR10963">
    <property type="entry name" value="GLYCOSYL HYDROLASE-RELATED"/>
    <property type="match status" value="1"/>
</dbReference>
<sequence length="649" mass="67482">MAYSLSTHYAGQGLLDSFSFFTGEDPTSGFVDYQSREAALASNLVSVDKFNRVKLGVDSINTYSTSDKGRPSVRITSNDDFTYGLFIADFAHMPGSTCGTWPAFWAFNNEGNWPAGGEVDIIEGANTAQRNLFSAHTTPGCQAPGTGFTGAQGMTDCSITPQNVGCNYASPTSDSASYGDAFNAEGGGVYALEWDSQDIKIWHFPRRAVPYDIDRAPLITPDPTTSFCGAYAGNIWGVADQCNKLAPTCEEYVAKSPSSFKNAFWQINYIDIYKKPAPVGSSLPSPLPNSTTSSTRATSPPVRGNNTAIPSRTRTVTVSISTITQTISTAKPTQTGGGLADPAMINGWTLLGCFGSLAGYKSFSQAASFATMDNEICVVSCAGRKYAGVSGETCYCADVLGDAMAVANDKCNVPCPGNAHEVCGGVLLAGEEASTPFSALGISRTNSTQRNSKLVGGSASNPRVDPLLPRAAPSTALLTVYGNVDEDVPPGAPGMGGTSEEAATVTSTVTVTYTTICPTDAAKLITLEYCATLTAQACEGCTATPAIPMTTYAQTCNACGPRGENSVTLTVPEAMAAETGNGQVVAIAVQTVVPVAHNVSSANASFTSPSIIPVVAAGNPTMSRTVGFIETLGYGLALWFVVFGVGTVL</sequence>
<dbReference type="InterPro" id="IPR050546">
    <property type="entry name" value="Glycosyl_Hydrlase_16"/>
</dbReference>
<evidence type="ECO:0000256" key="1">
    <source>
        <dbReference type="SAM" id="MobiDB-lite"/>
    </source>
</evidence>
<evidence type="ECO:0000313" key="4">
    <source>
        <dbReference type="EMBL" id="TGJ84506.1"/>
    </source>
</evidence>
<feature type="domain" description="WSC" evidence="2">
    <location>
        <begin position="347"/>
        <end position="436"/>
    </location>
</feature>
<dbReference type="STRING" id="37992.A0A4Z0Z4J6"/>